<reference evidence="1" key="1">
    <citation type="journal article" date="2015" name="Genome Biol. Evol.">
        <title>Organellar Genomes of White Spruce (Picea glauca): Assembly and Annotation.</title>
        <authorList>
            <person name="Jackman S.D."/>
            <person name="Warren R.L."/>
            <person name="Gibb E.A."/>
            <person name="Vandervalk B.P."/>
            <person name="Mohamadi H."/>
            <person name="Chu J."/>
            <person name="Raymond A."/>
            <person name="Pleasance S."/>
            <person name="Coope R."/>
            <person name="Wildung M.R."/>
            <person name="Ritland C.E."/>
            <person name="Bousquet J."/>
            <person name="Jones S.J."/>
            <person name="Bohlmann J."/>
            <person name="Birol I."/>
        </authorList>
    </citation>
    <scope>NUCLEOTIDE SEQUENCE [LARGE SCALE GENOMIC DNA]</scope>
    <source>
        <tissue evidence="1">Flushing bud</tissue>
    </source>
</reference>
<dbReference type="AlphaFoldDB" id="A0A101LVN8"/>
<gene>
    <name evidence="1" type="ORF">ABT39_MTgene2002</name>
</gene>
<accession>A0A101LVN8</accession>
<name>A0A101LVN8_PICGL</name>
<dbReference type="EMBL" id="LKAM01000013">
    <property type="protein sequence ID" value="KUM46196.1"/>
    <property type="molecule type" value="Genomic_DNA"/>
</dbReference>
<sequence length="77" mass="8878">MLRAVGKGEEQELSFFRLVENNKTLEVLVMDCFKEKEASLLSYSFIECSPCLPATLIPYYNIYKVLLFVEYDISGVE</sequence>
<protein>
    <submittedName>
        <fullName evidence="1">Uncharacterized protein</fullName>
    </submittedName>
</protein>
<evidence type="ECO:0000313" key="1">
    <source>
        <dbReference type="EMBL" id="KUM46196.1"/>
    </source>
</evidence>
<organism evidence="1">
    <name type="scientific">Picea glauca</name>
    <name type="common">White spruce</name>
    <name type="synonym">Pinus glauca</name>
    <dbReference type="NCBI Taxonomy" id="3330"/>
    <lineage>
        <taxon>Eukaryota</taxon>
        <taxon>Viridiplantae</taxon>
        <taxon>Streptophyta</taxon>
        <taxon>Embryophyta</taxon>
        <taxon>Tracheophyta</taxon>
        <taxon>Spermatophyta</taxon>
        <taxon>Pinopsida</taxon>
        <taxon>Pinidae</taxon>
        <taxon>Conifers I</taxon>
        <taxon>Pinales</taxon>
        <taxon>Pinaceae</taxon>
        <taxon>Picea</taxon>
    </lineage>
</organism>
<keyword evidence="1" id="KW-0496">Mitochondrion</keyword>
<proteinExistence type="predicted"/>
<comment type="caution">
    <text evidence="1">The sequence shown here is derived from an EMBL/GenBank/DDBJ whole genome shotgun (WGS) entry which is preliminary data.</text>
</comment>
<geneLocation type="mitochondrion" evidence="1"/>